<reference evidence="2" key="1">
    <citation type="submission" date="2018-07" db="EMBL/GenBank/DDBJ databases">
        <authorList>
            <person name="Quirk P.G."/>
            <person name="Krulwich T.A."/>
        </authorList>
    </citation>
    <scope>NUCLEOTIDE SEQUENCE</scope>
</reference>
<name>A0A380TD60_9ZZZZ</name>
<organism evidence="2">
    <name type="scientific">metagenome</name>
    <dbReference type="NCBI Taxonomy" id="256318"/>
    <lineage>
        <taxon>unclassified sequences</taxon>
        <taxon>metagenomes</taxon>
    </lineage>
</organism>
<feature type="region of interest" description="Disordered" evidence="1">
    <location>
        <begin position="55"/>
        <end position="87"/>
    </location>
</feature>
<evidence type="ECO:0000256" key="1">
    <source>
        <dbReference type="SAM" id="MobiDB-lite"/>
    </source>
</evidence>
<dbReference type="AlphaFoldDB" id="A0A380TD60"/>
<proteinExistence type="predicted"/>
<gene>
    <name evidence="2" type="ORF">DF3PB_20014</name>
</gene>
<evidence type="ECO:0008006" key="3">
    <source>
        <dbReference type="Google" id="ProtNLM"/>
    </source>
</evidence>
<protein>
    <recommendedName>
        <fullName evidence="3">Elements of external origin</fullName>
    </recommendedName>
</protein>
<dbReference type="EMBL" id="UIDG01000112">
    <property type="protein sequence ID" value="SUS05545.1"/>
    <property type="molecule type" value="Genomic_DNA"/>
</dbReference>
<sequence length="206" mass="22468">MFLIAPEDERMTVQRQGMSEREYAAHAGISRGAVQKARASGRLVLHADGSIDAAASDARRAQATDPAMQRGRHSPGHSPGTTLRPVPDTAVGAVAETLREQGLPAPQASGGMTYLQARTANEVLKAQERKMRLQKLRGELVDRARAVAMVFRMARQERDAWAGWPARVAAMMAAELGLDPHAMQTVLETYIRQHLDELADVRPELG</sequence>
<evidence type="ECO:0000313" key="2">
    <source>
        <dbReference type="EMBL" id="SUS05545.1"/>
    </source>
</evidence>
<accession>A0A380TD60</accession>